<dbReference type="PROSITE" id="PS51360">
    <property type="entry name" value="PLUS3"/>
    <property type="match status" value="1"/>
</dbReference>
<dbReference type="Gene3D" id="3.90.70.200">
    <property type="entry name" value="Plus-3 domain"/>
    <property type="match status" value="1"/>
</dbReference>
<keyword evidence="2" id="KW-0805">Transcription regulation</keyword>
<organism evidence="8">
    <name type="scientific">Percolomonas cosmopolitus</name>
    <dbReference type="NCBI Taxonomy" id="63605"/>
    <lineage>
        <taxon>Eukaryota</taxon>
        <taxon>Discoba</taxon>
        <taxon>Heterolobosea</taxon>
        <taxon>Tetramitia</taxon>
        <taxon>Eutetramitia</taxon>
        <taxon>Percolomonadidae</taxon>
        <taxon>Percolomonas</taxon>
    </lineage>
</organism>
<comment type="subcellular location">
    <subcellularLocation>
        <location evidence="1">Nucleus</location>
    </subcellularLocation>
</comment>
<evidence type="ECO:0000256" key="1">
    <source>
        <dbReference type="ARBA" id="ARBA00004123"/>
    </source>
</evidence>
<dbReference type="PANTHER" id="PTHR13115">
    <property type="entry name" value="RNA POLYMERASE-ASSOCIATED PROTEIN RTF1 HOMOLOG"/>
    <property type="match status" value="1"/>
</dbReference>
<evidence type="ECO:0000256" key="6">
    <source>
        <dbReference type="SAM" id="MobiDB-lite"/>
    </source>
</evidence>
<sequence>MALFKRKRQYQDMHTGVESNHSLTGDIIESGTSSSGNAPMAPPPSMDLMDYNDRHSSQNNAGMMPNKRTKYSQERDSSSSSSIVFEDDLDDGYGPDLIGDDNDRLYLNSLPELDREQILMERHERRQELQRKINRLKREGRLRERTTPVQQASLPESVGGYGVRNSSLNDLRQRRIEQKNKRKKQEEILQNELQKRQQQFNQQTSELPSSLSSTPQSQDPQALKKEIFLPTIQDILHITVSRTAIEAWIQQPFFEELIKNCFVKFLVGTHNGSKVYKLVEIIELEDCEPYPLGTSGACSKMMRVALGDHQEISTLDKVSNQPITHAEFDFWFRTNYNSKSPETHIPTPDQIMKKAKKLQEAHDDFQAQMQRLKQLNRKYTMDDSLATLSKAAAELRIDLEQMEGSNPQKAKKESQLSEVQALIEVKKQNMQPTQRLRKINDKILRRNMEQKSQVRLLQKKKTKENLRSVDPFSRIDSSHSATSSMFGARSNADDSPSNSMPAEEEVVEKKKPIQAKDIADAHDFDLDIEI</sequence>
<dbReference type="EMBL" id="HBGD01003463">
    <property type="protein sequence ID" value="CAD9079626.1"/>
    <property type="molecule type" value="Transcribed_RNA"/>
</dbReference>
<feature type="compositionally biased region" description="Low complexity" evidence="6">
    <location>
        <begin position="202"/>
        <end position="218"/>
    </location>
</feature>
<keyword evidence="5" id="KW-0175">Coiled coil</keyword>
<feature type="coiled-coil region" evidence="5">
    <location>
        <begin position="355"/>
        <end position="429"/>
    </location>
</feature>
<dbReference type="SUPFAM" id="SSF159042">
    <property type="entry name" value="Plus3-like"/>
    <property type="match status" value="1"/>
</dbReference>
<dbReference type="GO" id="GO:0016593">
    <property type="term" value="C:Cdc73/Paf1 complex"/>
    <property type="evidence" value="ECO:0007669"/>
    <property type="project" value="TreeGrafter"/>
</dbReference>
<feature type="region of interest" description="Disordered" evidence="6">
    <location>
        <begin position="139"/>
        <end position="165"/>
    </location>
</feature>
<feature type="region of interest" description="Disordered" evidence="6">
    <location>
        <begin position="193"/>
        <end position="219"/>
    </location>
</feature>
<gene>
    <name evidence="8" type="ORF">PCOS0759_LOCUS2866</name>
</gene>
<dbReference type="AlphaFoldDB" id="A0A7S1KN87"/>
<dbReference type="InterPro" id="IPR004343">
    <property type="entry name" value="Plus-3_dom"/>
</dbReference>
<evidence type="ECO:0000256" key="5">
    <source>
        <dbReference type="SAM" id="Coils"/>
    </source>
</evidence>
<proteinExistence type="predicted"/>
<evidence type="ECO:0000256" key="3">
    <source>
        <dbReference type="ARBA" id="ARBA00023163"/>
    </source>
</evidence>
<feature type="region of interest" description="Disordered" evidence="6">
    <location>
        <begin position="1"/>
        <end position="89"/>
    </location>
</feature>
<evidence type="ECO:0000313" key="8">
    <source>
        <dbReference type="EMBL" id="CAD9079626.1"/>
    </source>
</evidence>
<evidence type="ECO:0000256" key="2">
    <source>
        <dbReference type="ARBA" id="ARBA00023015"/>
    </source>
</evidence>
<dbReference type="InterPro" id="IPR036128">
    <property type="entry name" value="Plus3-like_sf"/>
</dbReference>
<keyword evidence="4" id="KW-0539">Nucleus</keyword>
<dbReference type="GO" id="GO:0003677">
    <property type="term" value="F:DNA binding"/>
    <property type="evidence" value="ECO:0007669"/>
    <property type="project" value="InterPro"/>
</dbReference>
<accession>A0A7S1KN87</accession>
<reference evidence="8" key="1">
    <citation type="submission" date="2021-01" db="EMBL/GenBank/DDBJ databases">
        <authorList>
            <person name="Corre E."/>
            <person name="Pelletier E."/>
            <person name="Niang G."/>
            <person name="Scheremetjew M."/>
            <person name="Finn R."/>
            <person name="Kale V."/>
            <person name="Holt S."/>
            <person name="Cochrane G."/>
            <person name="Meng A."/>
            <person name="Brown T."/>
            <person name="Cohen L."/>
        </authorList>
    </citation>
    <scope>NUCLEOTIDE SEQUENCE</scope>
    <source>
        <strain evidence="8">WS</strain>
    </source>
</reference>
<feature type="region of interest" description="Disordered" evidence="6">
    <location>
        <begin position="450"/>
        <end position="514"/>
    </location>
</feature>
<keyword evidence="3" id="KW-0804">Transcription</keyword>
<dbReference type="Pfam" id="PF03126">
    <property type="entry name" value="Plus-3"/>
    <property type="match status" value="1"/>
</dbReference>
<feature type="domain" description="Plus3" evidence="7">
    <location>
        <begin position="229"/>
        <end position="363"/>
    </location>
</feature>
<evidence type="ECO:0000256" key="4">
    <source>
        <dbReference type="ARBA" id="ARBA00023242"/>
    </source>
</evidence>
<protein>
    <recommendedName>
        <fullName evidence="7">Plus3 domain-containing protein</fullName>
    </recommendedName>
</protein>
<dbReference type="SMART" id="SM00719">
    <property type="entry name" value="Plus3"/>
    <property type="match status" value="1"/>
</dbReference>
<dbReference type="GO" id="GO:1990269">
    <property type="term" value="F:RNA polymerase II C-terminal domain phosphoserine binding"/>
    <property type="evidence" value="ECO:0007669"/>
    <property type="project" value="TreeGrafter"/>
</dbReference>
<dbReference type="PANTHER" id="PTHR13115:SF8">
    <property type="entry name" value="RNA POLYMERASE-ASSOCIATED PROTEIN RTF1 HOMOLOG"/>
    <property type="match status" value="1"/>
</dbReference>
<evidence type="ECO:0000259" key="7">
    <source>
        <dbReference type="PROSITE" id="PS51360"/>
    </source>
</evidence>
<name>A0A7S1KN87_9EUKA</name>